<gene>
    <name evidence="2" type="ORF">GCM10010515_29180</name>
</gene>
<dbReference type="InterPro" id="IPR011009">
    <property type="entry name" value="Kinase-like_dom_sf"/>
</dbReference>
<proteinExistence type="predicted"/>
<sequence>MTSGDDFLGAVGPFAVDVPWWSEVEPVAQRLQQALAVPVWVVRLLSVEDGEGARDGHVTYHVEALERPPMLLQLPAEPGLPAGDEPLRAPWARVEGLRALIGWATDTLAGAGRPVTGPARQRRTWNLAGLLQLPTGEGPVWLKATPHFAADEPAVIAAFARIDPGLVPRVLGSAERRLLMEHIPGEDCWQASAGTAASGVRRFVAAQAALAAPSGGHPGAPPAGLPDRRTPDITGRVRALLAGPVGAQLTAHELDTARELVDRWESLDACGLPDTIVHGDFHPGNWRSDGGPPVVVDFADAHWGNPVLDGLRLHAFLPENVRADAARAWTAAWLAHVPESDPGRALAVAEPLAPLVYAVRYQEFLDGIEPSERAYHQDDPVTEVREAVRRASAPDPELARLGRTVVR</sequence>
<dbReference type="SUPFAM" id="SSF56112">
    <property type="entry name" value="Protein kinase-like (PK-like)"/>
    <property type="match status" value="1"/>
</dbReference>
<keyword evidence="3" id="KW-1185">Reference proteome</keyword>
<evidence type="ECO:0000259" key="1">
    <source>
        <dbReference type="Pfam" id="PF01636"/>
    </source>
</evidence>
<organism evidence="2 3">
    <name type="scientific">Streptomyces fructofermentans</name>
    <dbReference type="NCBI Taxonomy" id="152141"/>
    <lineage>
        <taxon>Bacteria</taxon>
        <taxon>Bacillati</taxon>
        <taxon>Actinomycetota</taxon>
        <taxon>Actinomycetes</taxon>
        <taxon>Kitasatosporales</taxon>
        <taxon>Streptomycetaceae</taxon>
        <taxon>Streptomyces</taxon>
    </lineage>
</organism>
<evidence type="ECO:0000313" key="2">
    <source>
        <dbReference type="EMBL" id="GGX59350.1"/>
    </source>
</evidence>
<dbReference type="Pfam" id="PF01636">
    <property type="entry name" value="APH"/>
    <property type="match status" value="1"/>
</dbReference>
<dbReference type="Gene3D" id="3.90.1200.10">
    <property type="match status" value="1"/>
</dbReference>
<reference evidence="2" key="2">
    <citation type="submission" date="2020-09" db="EMBL/GenBank/DDBJ databases">
        <authorList>
            <person name="Sun Q."/>
            <person name="Ohkuma M."/>
        </authorList>
    </citation>
    <scope>NUCLEOTIDE SEQUENCE</scope>
    <source>
        <strain evidence="2">JCM 4956</strain>
    </source>
</reference>
<dbReference type="EMBL" id="BMWD01000008">
    <property type="protein sequence ID" value="GGX59350.1"/>
    <property type="molecule type" value="Genomic_DNA"/>
</dbReference>
<protein>
    <recommendedName>
        <fullName evidence="1">Aminoglycoside phosphotransferase domain-containing protein</fullName>
    </recommendedName>
</protein>
<reference evidence="2" key="1">
    <citation type="journal article" date="2014" name="Int. J. Syst. Evol. Microbiol.">
        <title>Complete genome sequence of Corynebacterium casei LMG S-19264T (=DSM 44701T), isolated from a smear-ripened cheese.</title>
        <authorList>
            <consortium name="US DOE Joint Genome Institute (JGI-PGF)"/>
            <person name="Walter F."/>
            <person name="Albersmeier A."/>
            <person name="Kalinowski J."/>
            <person name="Ruckert C."/>
        </authorList>
    </citation>
    <scope>NUCLEOTIDE SEQUENCE</scope>
    <source>
        <strain evidence="2">JCM 4956</strain>
    </source>
</reference>
<dbReference type="AlphaFoldDB" id="A0A918KF74"/>
<dbReference type="InterPro" id="IPR002575">
    <property type="entry name" value="Aminoglycoside_PTrfase"/>
</dbReference>
<comment type="caution">
    <text evidence="2">The sequence shown here is derived from an EMBL/GenBank/DDBJ whole genome shotgun (WGS) entry which is preliminary data.</text>
</comment>
<name>A0A918KF74_9ACTN</name>
<feature type="domain" description="Aminoglycoside phosphotransferase" evidence="1">
    <location>
        <begin position="150"/>
        <end position="338"/>
    </location>
</feature>
<dbReference type="Proteomes" id="UP000645555">
    <property type="component" value="Unassembled WGS sequence"/>
</dbReference>
<evidence type="ECO:0000313" key="3">
    <source>
        <dbReference type="Proteomes" id="UP000645555"/>
    </source>
</evidence>
<accession>A0A918KF74</accession>